<feature type="chain" id="PRO_5010338483" evidence="3">
    <location>
        <begin position="21"/>
        <end position="192"/>
    </location>
</feature>
<keyword evidence="2 3" id="KW-0732">Signal</keyword>
<sequence>MKKIVCSTLLAIAATSMVHAEGLYVGANVSPATEGKILRADGGTKSQRDASGKAVPFGVFAGYELAPAWALEGGYRASGGATSFDLDPGYQLKVRASAAYLAARGTWRLDDDWSLFGKAGVARSRVEFTIDGKNAPPGESASKTGLYASVGVAYQINKDVALQLEWEHAPTVKYEGFDSRMNRLALGVRFGF</sequence>
<dbReference type="InterPro" id="IPR027385">
    <property type="entry name" value="Beta-barrel_OMP"/>
</dbReference>
<evidence type="ECO:0000256" key="2">
    <source>
        <dbReference type="ARBA" id="ARBA00022729"/>
    </source>
</evidence>
<dbReference type="Gene3D" id="2.40.160.20">
    <property type="match status" value="1"/>
</dbReference>
<dbReference type="SUPFAM" id="SSF56925">
    <property type="entry name" value="OMPA-like"/>
    <property type="match status" value="1"/>
</dbReference>
<dbReference type="Pfam" id="PF13505">
    <property type="entry name" value="OMP_b-brl"/>
    <property type="match status" value="1"/>
</dbReference>
<dbReference type="AlphaFoldDB" id="A0A1S1UBT8"/>
<evidence type="ECO:0000256" key="1">
    <source>
        <dbReference type="ARBA" id="ARBA00004442"/>
    </source>
</evidence>
<evidence type="ECO:0000313" key="5">
    <source>
        <dbReference type="EMBL" id="OHV97254.1"/>
    </source>
</evidence>
<dbReference type="EMBL" id="LFKP01000005">
    <property type="protein sequence ID" value="OHV97254.1"/>
    <property type="molecule type" value="Genomic_DNA"/>
</dbReference>
<reference evidence="5 6" key="1">
    <citation type="submission" date="2015-06" db="EMBL/GenBank/DDBJ databases">
        <title>Draft genome sequencing of a biphenyl-degrading bacterium, Janthinobacterium lividum MEG1.</title>
        <authorList>
            <person name="Shimodaira J."/>
            <person name="Hatta T."/>
        </authorList>
    </citation>
    <scope>NUCLEOTIDE SEQUENCE [LARGE SCALE GENOMIC DNA]</scope>
    <source>
        <strain evidence="5 6">MEG1</strain>
    </source>
</reference>
<dbReference type="GO" id="GO:0009279">
    <property type="term" value="C:cell outer membrane"/>
    <property type="evidence" value="ECO:0007669"/>
    <property type="project" value="UniProtKB-SubCell"/>
</dbReference>
<dbReference type="RefSeq" id="WP_071076385.1">
    <property type="nucleotide sequence ID" value="NZ_LFKP01000005.1"/>
</dbReference>
<evidence type="ECO:0000259" key="4">
    <source>
        <dbReference type="Pfam" id="PF13505"/>
    </source>
</evidence>
<gene>
    <name evidence="5" type="ORF">AKG95_08330</name>
</gene>
<dbReference type="Proteomes" id="UP000179840">
    <property type="component" value="Unassembled WGS sequence"/>
</dbReference>
<organism evidence="5 6">
    <name type="scientific">Janthinobacterium lividum</name>
    <dbReference type="NCBI Taxonomy" id="29581"/>
    <lineage>
        <taxon>Bacteria</taxon>
        <taxon>Pseudomonadati</taxon>
        <taxon>Pseudomonadota</taxon>
        <taxon>Betaproteobacteria</taxon>
        <taxon>Burkholderiales</taxon>
        <taxon>Oxalobacteraceae</taxon>
        <taxon>Janthinobacterium</taxon>
    </lineage>
</organism>
<evidence type="ECO:0000313" key="6">
    <source>
        <dbReference type="Proteomes" id="UP000179840"/>
    </source>
</evidence>
<comment type="caution">
    <text evidence="5">The sequence shown here is derived from an EMBL/GenBank/DDBJ whole genome shotgun (WGS) entry which is preliminary data.</text>
</comment>
<accession>A0A1S1UBT8</accession>
<comment type="subcellular location">
    <subcellularLocation>
        <location evidence="1">Cell outer membrane</location>
    </subcellularLocation>
</comment>
<feature type="signal peptide" evidence="3">
    <location>
        <begin position="1"/>
        <end position="20"/>
    </location>
</feature>
<name>A0A1S1UBT8_9BURK</name>
<protein>
    <submittedName>
        <fullName evidence="5">Membrane protein</fullName>
    </submittedName>
</protein>
<evidence type="ECO:0000256" key="3">
    <source>
        <dbReference type="SAM" id="SignalP"/>
    </source>
</evidence>
<proteinExistence type="predicted"/>
<dbReference type="InterPro" id="IPR011250">
    <property type="entry name" value="OMP/PagP_B-barrel"/>
</dbReference>
<feature type="domain" description="Outer membrane protein beta-barrel" evidence="4">
    <location>
        <begin position="8"/>
        <end position="190"/>
    </location>
</feature>